<evidence type="ECO:0000256" key="1">
    <source>
        <dbReference type="ARBA" id="ARBA00004191"/>
    </source>
</evidence>
<evidence type="ECO:0000259" key="9">
    <source>
        <dbReference type="Pfam" id="PF22799"/>
    </source>
</evidence>
<accession>A0AAN6DLK5</accession>
<dbReference type="EMBL" id="MU404364">
    <property type="protein sequence ID" value="KAI1608098.1"/>
    <property type="molecule type" value="Genomic_DNA"/>
</dbReference>
<comment type="similarity">
    <text evidence="6">Belongs to the PIR protein family.</text>
</comment>
<dbReference type="InterPro" id="IPR054508">
    <property type="entry name" value="PIR1-like_C"/>
</dbReference>
<dbReference type="InterPro" id="IPR000420">
    <property type="entry name" value="Yeast_PIR_rpt"/>
</dbReference>
<comment type="subcellular location">
    <subcellularLocation>
        <location evidence="1">Secreted</location>
        <location evidence="1">Cell wall</location>
    </subcellularLocation>
</comment>
<evidence type="ECO:0000313" key="11">
    <source>
        <dbReference type="Proteomes" id="UP001203852"/>
    </source>
</evidence>
<dbReference type="Pfam" id="PF00399">
    <property type="entry name" value="PIR"/>
    <property type="match status" value="1"/>
</dbReference>
<protein>
    <recommendedName>
        <fullName evidence="9">Cell wall mannoprotein PIR1-like C-terminal domain-containing protein</fullName>
    </recommendedName>
</protein>
<dbReference type="GO" id="GO:0031505">
    <property type="term" value="P:fungal-type cell wall organization"/>
    <property type="evidence" value="ECO:0007669"/>
    <property type="project" value="UniProtKB-ARBA"/>
</dbReference>
<feature type="compositionally biased region" description="Low complexity" evidence="7">
    <location>
        <begin position="171"/>
        <end position="213"/>
    </location>
</feature>
<dbReference type="InterPro" id="IPR051153">
    <property type="entry name" value="Yeast_CWMannoprotein_PIR"/>
</dbReference>
<dbReference type="GO" id="GO:0009277">
    <property type="term" value="C:fungal-type cell wall"/>
    <property type="evidence" value="ECO:0007669"/>
    <property type="project" value="TreeGrafter"/>
</dbReference>
<evidence type="ECO:0000256" key="7">
    <source>
        <dbReference type="SAM" id="MobiDB-lite"/>
    </source>
</evidence>
<keyword evidence="4 8" id="KW-0732">Signal</keyword>
<organism evidence="10 11">
    <name type="scientific">Exophiala viscosa</name>
    <dbReference type="NCBI Taxonomy" id="2486360"/>
    <lineage>
        <taxon>Eukaryota</taxon>
        <taxon>Fungi</taxon>
        <taxon>Dikarya</taxon>
        <taxon>Ascomycota</taxon>
        <taxon>Pezizomycotina</taxon>
        <taxon>Eurotiomycetes</taxon>
        <taxon>Chaetothyriomycetidae</taxon>
        <taxon>Chaetothyriales</taxon>
        <taxon>Herpotrichiellaceae</taxon>
        <taxon>Exophiala</taxon>
    </lineage>
</organism>
<reference evidence="10" key="1">
    <citation type="journal article" date="2022" name="bioRxiv">
        <title>Deciphering the potential niche of two novel black yeast fungi from a biological soil crust based on their genomes, phenotypes, and melanin regulation.</title>
        <authorList>
            <consortium name="DOE Joint Genome Institute"/>
            <person name="Carr E.C."/>
            <person name="Barton Q."/>
            <person name="Grambo S."/>
            <person name="Sullivan M."/>
            <person name="Renfro C.M."/>
            <person name="Kuo A."/>
            <person name="Pangilinan J."/>
            <person name="Lipzen A."/>
            <person name="Keymanesh K."/>
            <person name="Savage E."/>
            <person name="Barry K."/>
            <person name="Grigoriev I.V."/>
            <person name="Riekhof W.R."/>
            <person name="Harris S.S."/>
        </authorList>
    </citation>
    <scope>NUCLEOTIDE SEQUENCE</scope>
    <source>
        <strain evidence="10">JF 03-4F</strain>
    </source>
</reference>
<evidence type="ECO:0000256" key="6">
    <source>
        <dbReference type="ARBA" id="ARBA00038219"/>
    </source>
</evidence>
<keyword evidence="5" id="KW-0677">Repeat</keyword>
<keyword evidence="2" id="KW-0134">Cell wall</keyword>
<dbReference type="Proteomes" id="UP001203852">
    <property type="component" value="Unassembled WGS sequence"/>
</dbReference>
<dbReference type="PANTHER" id="PTHR47254:SF1">
    <property type="entry name" value="CELL WALL MANNOPROTEIN CIS3-RELATED"/>
    <property type="match status" value="1"/>
</dbReference>
<evidence type="ECO:0000256" key="2">
    <source>
        <dbReference type="ARBA" id="ARBA00022512"/>
    </source>
</evidence>
<feature type="chain" id="PRO_5042912166" description="Cell wall mannoprotein PIR1-like C-terminal domain-containing protein" evidence="8">
    <location>
        <begin position="24"/>
        <end position="326"/>
    </location>
</feature>
<keyword evidence="11" id="KW-1185">Reference proteome</keyword>
<evidence type="ECO:0000256" key="5">
    <source>
        <dbReference type="ARBA" id="ARBA00022737"/>
    </source>
</evidence>
<name>A0AAN6DLK5_9EURO</name>
<feature type="region of interest" description="Disordered" evidence="7">
    <location>
        <begin position="69"/>
        <end position="88"/>
    </location>
</feature>
<keyword evidence="3" id="KW-0964">Secreted</keyword>
<feature type="domain" description="Cell wall mannoprotein PIR1-like C-terminal" evidence="9">
    <location>
        <begin position="235"/>
        <end position="314"/>
    </location>
</feature>
<gene>
    <name evidence="10" type="ORF">EDD36DRAFT_105316</name>
</gene>
<feature type="region of interest" description="Disordered" evidence="7">
    <location>
        <begin position="130"/>
        <end position="213"/>
    </location>
</feature>
<feature type="signal peptide" evidence="8">
    <location>
        <begin position="1"/>
        <end position="23"/>
    </location>
</feature>
<dbReference type="PROSITE" id="PS50256">
    <property type="entry name" value="PIR_REPEAT_2"/>
    <property type="match status" value="1"/>
</dbReference>
<evidence type="ECO:0000256" key="8">
    <source>
        <dbReference type="SAM" id="SignalP"/>
    </source>
</evidence>
<dbReference type="AlphaFoldDB" id="A0AAN6DLK5"/>
<sequence length="326" mass="33258">MHNPTSMFYTSLLFLAFIFGVNASPIAHPQAVTATISPSGPSQPGCTHSYSGVFGIAVMNISTLTSTSTSSTQLGKRQGSDSSQATPTLTVGVVSQIGDGQIQGGMHTVTMTPTPASQTSTATVTITPISQIGDGQIQNPTGSAPTAAERAASTESPSDPGCAATPRPQESNGNTSTGTNTGEVSPETALPSTTSANSTTSASRSSTPSETGSVEVSSLVSCLSNSTLKLTLSNGTLLDARNRTGYIASNYQFQFDGPPQAGAIYTSGWSVCDSEDGSGSPTLALGGNTTFYQCLSGKFYNLYTINWAAQCSPVQLKVTGLVQCGS</sequence>
<comment type="caution">
    <text evidence="10">The sequence shown here is derived from an EMBL/GenBank/DDBJ whole genome shotgun (WGS) entry which is preliminary data.</text>
</comment>
<dbReference type="Pfam" id="PF22799">
    <property type="entry name" value="PIR1-like_C"/>
    <property type="match status" value="1"/>
</dbReference>
<evidence type="ECO:0000256" key="3">
    <source>
        <dbReference type="ARBA" id="ARBA00022525"/>
    </source>
</evidence>
<dbReference type="GO" id="GO:0005199">
    <property type="term" value="F:structural constituent of cell wall"/>
    <property type="evidence" value="ECO:0007669"/>
    <property type="project" value="InterPro"/>
</dbReference>
<dbReference type="PANTHER" id="PTHR47254">
    <property type="entry name" value="CELL WALL MANNOPROTEIN CIS3-RELATED"/>
    <property type="match status" value="1"/>
</dbReference>
<proteinExistence type="inferred from homology"/>
<evidence type="ECO:0000313" key="10">
    <source>
        <dbReference type="EMBL" id="KAI1608098.1"/>
    </source>
</evidence>
<evidence type="ECO:0000256" key="4">
    <source>
        <dbReference type="ARBA" id="ARBA00022729"/>
    </source>
</evidence>